<evidence type="ECO:0000256" key="6">
    <source>
        <dbReference type="ARBA" id="ARBA00022884"/>
    </source>
</evidence>
<protein>
    <recommendedName>
        <fullName evidence="10">mRNA cap guanine-N(7) methyltransferase</fullName>
        <ecNumber evidence="10">2.1.1.56</ecNumber>
    </recommendedName>
    <alternativeName>
        <fullName evidence="10">mRNA (guanine-N(7))-methyltransferase</fullName>
    </alternativeName>
    <alternativeName>
        <fullName evidence="10">mRNA cap methyltransferase</fullName>
    </alternativeName>
</protein>
<evidence type="ECO:0000256" key="3">
    <source>
        <dbReference type="ARBA" id="ARBA00022664"/>
    </source>
</evidence>
<evidence type="ECO:0000256" key="4">
    <source>
        <dbReference type="ARBA" id="ARBA00022679"/>
    </source>
</evidence>
<reference evidence="14" key="2">
    <citation type="submission" date="2025-05" db="UniProtKB">
        <authorList>
            <consortium name="EnsemblMetazoa"/>
        </authorList>
    </citation>
    <scope>IDENTIFICATION</scope>
</reference>
<evidence type="ECO:0000256" key="2">
    <source>
        <dbReference type="ARBA" id="ARBA00022603"/>
    </source>
</evidence>
<name>A0A6P7FC56_DIAVI</name>
<feature type="binding site" evidence="11">
    <location>
        <position position="243"/>
    </location>
    <ligand>
        <name>S-adenosyl-L-methionine</name>
        <dbReference type="ChEBI" id="CHEBI:59789"/>
    </ligand>
</feature>
<dbReference type="GeneID" id="114327884"/>
<evidence type="ECO:0000256" key="12">
    <source>
        <dbReference type="SAM" id="MobiDB-lite"/>
    </source>
</evidence>
<evidence type="ECO:0000256" key="5">
    <source>
        <dbReference type="ARBA" id="ARBA00022691"/>
    </source>
</evidence>
<evidence type="ECO:0000259" key="13">
    <source>
        <dbReference type="PROSITE" id="PS51562"/>
    </source>
</evidence>
<dbReference type="GO" id="GO:0004482">
    <property type="term" value="F:mRNA 5'-cap (guanine-N7-)-methyltransferase activity"/>
    <property type="evidence" value="ECO:0007669"/>
    <property type="project" value="UniProtKB-EC"/>
</dbReference>
<dbReference type="OrthoDB" id="10248867at2759"/>
<feature type="binding site" evidence="11">
    <location>
        <position position="303"/>
    </location>
    <ligand>
        <name>S-adenosyl-L-methionine</name>
        <dbReference type="ChEBI" id="CHEBI:59789"/>
    </ligand>
</feature>
<dbReference type="FunCoup" id="A0A6P7FC56">
    <property type="interactions" value="2046"/>
</dbReference>
<dbReference type="RefSeq" id="XP_028132402.1">
    <property type="nucleotide sequence ID" value="XM_028276601.1"/>
</dbReference>
<organism evidence="16">
    <name type="scientific">Diabrotica virgifera virgifera</name>
    <name type="common">western corn rootworm</name>
    <dbReference type="NCBI Taxonomy" id="50390"/>
    <lineage>
        <taxon>Eukaryota</taxon>
        <taxon>Metazoa</taxon>
        <taxon>Ecdysozoa</taxon>
        <taxon>Arthropoda</taxon>
        <taxon>Hexapoda</taxon>
        <taxon>Insecta</taxon>
        <taxon>Pterygota</taxon>
        <taxon>Neoptera</taxon>
        <taxon>Endopterygota</taxon>
        <taxon>Coleoptera</taxon>
        <taxon>Polyphaga</taxon>
        <taxon>Cucujiformia</taxon>
        <taxon>Chrysomeloidea</taxon>
        <taxon>Chrysomelidae</taxon>
        <taxon>Galerucinae</taxon>
        <taxon>Diabroticina</taxon>
        <taxon>Diabroticites</taxon>
        <taxon>Diabrotica</taxon>
    </lineage>
</organism>
<comment type="subcellular location">
    <subcellularLocation>
        <location evidence="1 10">Nucleus</location>
    </subcellularLocation>
</comment>
<feature type="region of interest" description="Disordered" evidence="12">
    <location>
        <begin position="50"/>
        <end position="155"/>
    </location>
</feature>
<feature type="compositionally biased region" description="Polar residues" evidence="12">
    <location>
        <begin position="79"/>
        <end position="92"/>
    </location>
</feature>
<keyword evidence="15" id="KW-1185">Reference proteome</keyword>
<dbReference type="EnsemblMetazoa" id="XM_028276601.2">
    <property type="protein sequence ID" value="XP_028132402.1"/>
    <property type="gene ID" value="LOC114327884"/>
</dbReference>
<feature type="compositionally biased region" description="Basic and acidic residues" evidence="12">
    <location>
        <begin position="136"/>
        <end position="147"/>
    </location>
</feature>
<feature type="binding site" evidence="11">
    <location>
        <position position="194"/>
    </location>
    <ligand>
        <name>S-adenosyl-L-methionine</name>
        <dbReference type="ChEBI" id="CHEBI:59789"/>
    </ligand>
</feature>
<gene>
    <name evidence="16" type="primary">LOC114327884</name>
</gene>
<proteinExistence type="inferred from homology"/>
<comment type="similarity">
    <text evidence="10">Belongs to the class I-like SAM-binding methyltransferase superfamily. mRNA cap 0 methyltransferase family.</text>
</comment>
<dbReference type="CDD" id="cd02440">
    <property type="entry name" value="AdoMet_MTases"/>
    <property type="match status" value="1"/>
</dbReference>
<dbReference type="InParanoid" id="A0A6P7FC56"/>
<dbReference type="PANTHER" id="PTHR12189:SF2">
    <property type="entry name" value="MRNA CAP GUANINE-N7 METHYLTRANSFERASE"/>
    <property type="match status" value="1"/>
</dbReference>
<keyword evidence="5 10" id="KW-0949">S-adenosyl-L-methionine</keyword>
<sequence length="508" mass="58913">MIEISFLFLIQELVVIFFYYRRKMSEINELEQALVMVAADADSRNYEDQKLYENEEEQEEEATSKDPYFYAKVSDDDSTNNYPSQVINNSNQSRKRQSEDLENVTRAERESKSVKRKHENSEDVTKSQRVYSNVANEDKPQKFKRDDPEDGITKSQRGYANVVATHYNQLEEKGLEERTKSRIVHLRNFHNWIKSMLINEYLTKIKDGKRHNAPVRVHDMCCGKGGDLLKWKKGGISHLICSDIAEVSLDQCKARYTDMKNRSARERGSNLYSIEYIPGDCSRLRLREKYSDPSMKLDLVSCQFAFHYSFESLSQAECMFRNAAECLQPGGYFIGTIPDAYEIVTRAKKFNNKSFGNKVYEVSIDFDINKPPLFGAKYNFQLDGVVNCPEFLVYFPALVKLAKKFGLKLVRTEKFYDFFERMKEEGKYLLTNMRSLEAYPAPESVQLVGTDSSDYIHAETFIKKEQRGSLKIGTLSKSEWEVSSLYTTFVFEKVKNTWNADGTPVYDI</sequence>
<keyword evidence="2 10" id="KW-0489">Methyltransferase</keyword>
<keyword evidence="4 10" id="KW-0808">Transferase</keyword>
<evidence type="ECO:0000256" key="7">
    <source>
        <dbReference type="ARBA" id="ARBA00023042"/>
    </source>
</evidence>
<dbReference type="KEGG" id="dvv:114327884"/>
<dbReference type="InterPro" id="IPR039753">
    <property type="entry name" value="RG7MT1"/>
</dbReference>
<keyword evidence="7 10" id="KW-0506">mRNA capping</keyword>
<reference evidence="16" key="1">
    <citation type="submission" date="2025-04" db="UniProtKB">
        <authorList>
            <consortium name="RefSeq"/>
        </authorList>
    </citation>
    <scope>IDENTIFICATION</scope>
    <source>
        <tissue evidence="16">Whole insect</tissue>
    </source>
</reference>
<keyword evidence="8 10" id="KW-0539">Nucleus</keyword>
<dbReference type="InterPro" id="IPR016899">
    <property type="entry name" value="mRNA_G-N7_MeTrfase_euk"/>
</dbReference>
<dbReference type="Proteomes" id="UP001652700">
    <property type="component" value="Unplaced"/>
</dbReference>
<dbReference type="InterPro" id="IPR029063">
    <property type="entry name" value="SAM-dependent_MTases_sf"/>
</dbReference>
<feature type="binding site" evidence="11">
    <location>
        <position position="280"/>
    </location>
    <ligand>
        <name>S-adenosyl-L-methionine</name>
        <dbReference type="ChEBI" id="CHEBI:59789"/>
    </ligand>
</feature>
<evidence type="ECO:0000313" key="15">
    <source>
        <dbReference type="Proteomes" id="UP001652700"/>
    </source>
</evidence>
<dbReference type="GO" id="GO:0003723">
    <property type="term" value="F:RNA binding"/>
    <property type="evidence" value="ECO:0007669"/>
    <property type="project" value="UniProtKB-KW"/>
</dbReference>
<dbReference type="PANTHER" id="PTHR12189">
    <property type="entry name" value="MRNA GUANINE-7- METHYLTRANSFERASE"/>
    <property type="match status" value="1"/>
</dbReference>
<dbReference type="CTD" id="8731"/>
<evidence type="ECO:0000256" key="8">
    <source>
        <dbReference type="ARBA" id="ARBA00023242"/>
    </source>
</evidence>
<dbReference type="Gene3D" id="3.40.50.150">
    <property type="entry name" value="Vaccinia Virus protein VP39"/>
    <property type="match status" value="1"/>
</dbReference>
<evidence type="ECO:0000256" key="11">
    <source>
        <dbReference type="PIRSR" id="PIRSR028762-1"/>
    </source>
</evidence>
<evidence type="ECO:0000313" key="16">
    <source>
        <dbReference type="RefSeq" id="XP_028132402.1"/>
    </source>
</evidence>
<dbReference type="InterPro" id="IPR004971">
    <property type="entry name" value="mRNA_G-N7_MeTrfase_dom"/>
</dbReference>
<evidence type="ECO:0000256" key="9">
    <source>
        <dbReference type="ARBA" id="ARBA00044712"/>
    </source>
</evidence>
<evidence type="ECO:0000256" key="1">
    <source>
        <dbReference type="ARBA" id="ARBA00004123"/>
    </source>
</evidence>
<evidence type="ECO:0000313" key="14">
    <source>
        <dbReference type="EnsemblMetazoa" id="XP_028132402.1"/>
    </source>
</evidence>
<feature type="binding site" evidence="11">
    <location>
        <position position="308"/>
    </location>
    <ligand>
        <name>S-adenosyl-L-methionine</name>
        <dbReference type="ChEBI" id="CHEBI:59789"/>
    </ligand>
</feature>
<keyword evidence="6 10" id="KW-0694">RNA-binding</keyword>
<keyword evidence="3 10" id="KW-0507">mRNA processing</keyword>
<feature type="compositionally biased region" description="Basic and acidic residues" evidence="12">
    <location>
        <begin position="96"/>
        <end position="126"/>
    </location>
</feature>
<feature type="binding site" evidence="11">
    <location>
        <position position="221"/>
    </location>
    <ligand>
        <name>S-adenosyl-L-methionine</name>
        <dbReference type="ChEBI" id="CHEBI:59789"/>
    </ligand>
</feature>
<evidence type="ECO:0000256" key="10">
    <source>
        <dbReference type="PIRNR" id="PIRNR028762"/>
    </source>
</evidence>
<dbReference type="Pfam" id="PF03291">
    <property type="entry name" value="mRNA_G-N7_MeTrfase"/>
    <property type="match status" value="1"/>
</dbReference>
<dbReference type="PROSITE" id="PS51562">
    <property type="entry name" value="RNA_CAP0_MT"/>
    <property type="match status" value="1"/>
</dbReference>
<dbReference type="SUPFAM" id="SSF53335">
    <property type="entry name" value="S-adenosyl-L-methionine-dependent methyltransferases"/>
    <property type="match status" value="1"/>
</dbReference>
<dbReference type="GO" id="GO:0005634">
    <property type="term" value="C:nucleus"/>
    <property type="evidence" value="ECO:0007669"/>
    <property type="project" value="UniProtKB-SubCell"/>
</dbReference>
<dbReference type="PIRSF" id="PIRSF028762">
    <property type="entry name" value="ABD1"/>
    <property type="match status" value="1"/>
</dbReference>
<dbReference type="AlphaFoldDB" id="A0A6P7FC56"/>
<dbReference type="EC" id="2.1.1.56" evidence="10"/>
<feature type="domain" description="MRNA cap 0 methyltransferase" evidence="13">
    <location>
        <begin position="181"/>
        <end position="494"/>
    </location>
</feature>
<comment type="catalytic activity">
    <reaction evidence="9">
        <text>a 5'-end (5'-triphosphoguanosine)-ribonucleoside in mRNA + S-adenosyl-L-methionine = a 5'-end (N(7)-methyl 5'-triphosphoguanosine)-ribonucleoside in mRNA + S-adenosyl-L-homocysteine</text>
        <dbReference type="Rhea" id="RHEA:67008"/>
        <dbReference type="Rhea" id="RHEA-COMP:17166"/>
        <dbReference type="Rhea" id="RHEA-COMP:17167"/>
        <dbReference type="ChEBI" id="CHEBI:57856"/>
        <dbReference type="ChEBI" id="CHEBI:59789"/>
        <dbReference type="ChEBI" id="CHEBI:156461"/>
        <dbReference type="ChEBI" id="CHEBI:167617"/>
        <dbReference type="EC" id="2.1.1.56"/>
    </reaction>
</comment>
<accession>A0A6P7FC56</accession>